<evidence type="ECO:0000313" key="3">
    <source>
        <dbReference type="Proteomes" id="UP000294506"/>
    </source>
</evidence>
<proteinExistence type="predicted"/>
<dbReference type="NCBIfam" id="NF037995">
    <property type="entry name" value="TRAP_S1"/>
    <property type="match status" value="1"/>
</dbReference>
<name>A0A4R7G8J7_9MICC</name>
<dbReference type="InterPro" id="IPR018389">
    <property type="entry name" value="DctP_fam"/>
</dbReference>
<dbReference type="Proteomes" id="UP000294506">
    <property type="component" value="Unassembled WGS sequence"/>
</dbReference>
<keyword evidence="3" id="KW-1185">Reference proteome</keyword>
<reference evidence="2 3" key="1">
    <citation type="submission" date="2019-03" db="EMBL/GenBank/DDBJ databases">
        <title>Genomic Encyclopedia of Type Strains, Phase III (KMG-III): the genomes of soil and plant-associated and newly described type strains.</title>
        <authorList>
            <person name="Whitman W."/>
        </authorList>
    </citation>
    <scope>NUCLEOTIDE SEQUENCE [LARGE SCALE GENOMIC DNA]</scope>
    <source>
        <strain evidence="2 3">DSM 27373</strain>
    </source>
</reference>
<gene>
    <name evidence="2" type="ORF">EV640_101581</name>
</gene>
<dbReference type="GO" id="GO:0055085">
    <property type="term" value="P:transmembrane transport"/>
    <property type="evidence" value="ECO:0007669"/>
    <property type="project" value="InterPro"/>
</dbReference>
<dbReference type="RefSeq" id="WP_133725745.1">
    <property type="nucleotide sequence ID" value="NZ_SOAN01000001.1"/>
</dbReference>
<comment type="caution">
    <text evidence="2">The sequence shown here is derived from an EMBL/GenBank/DDBJ whole genome shotgun (WGS) entry which is preliminary data.</text>
</comment>
<dbReference type="Pfam" id="PF03480">
    <property type="entry name" value="DctP"/>
    <property type="match status" value="1"/>
</dbReference>
<dbReference type="PANTHER" id="PTHR33376">
    <property type="match status" value="1"/>
</dbReference>
<dbReference type="EMBL" id="SOAN01000001">
    <property type="protein sequence ID" value="TDS87785.1"/>
    <property type="molecule type" value="Genomic_DNA"/>
</dbReference>
<accession>A0A4R7G8J7</accession>
<dbReference type="PROSITE" id="PS51257">
    <property type="entry name" value="PROKAR_LIPOPROTEIN"/>
    <property type="match status" value="1"/>
</dbReference>
<keyword evidence="1" id="KW-0732">Signal</keyword>
<protein>
    <submittedName>
        <fullName evidence="2">TRAP-type C4-dicarboxylate transport system substrate-binding protein</fullName>
    </submittedName>
</protein>
<dbReference type="InterPro" id="IPR038404">
    <property type="entry name" value="TRAP_DctP_sf"/>
</dbReference>
<organism evidence="2 3">
    <name type="scientific">Nesterenkonia aurantiaca</name>
    <dbReference type="NCBI Taxonomy" id="1436010"/>
    <lineage>
        <taxon>Bacteria</taxon>
        <taxon>Bacillati</taxon>
        <taxon>Actinomycetota</taxon>
        <taxon>Actinomycetes</taxon>
        <taxon>Micrococcales</taxon>
        <taxon>Micrococcaceae</taxon>
        <taxon>Nesterenkonia</taxon>
    </lineage>
</organism>
<sequence length="370" mass="39221">MNITRNGTRPTSSVLWRSAAIGAVGVLGLSACGGGDGGGETSTDETFTLTYTTYSNDTSDQSITVQRWAEEVEELTEGGVTVDFHYSESLVGAEESLQATIDGRADMAQVGSLYAASDLPMYTISELPFETDNPEAQMVALDQLYQENDAYRGDFEQQGVQQLFPLPIGIAVVGLNEAAEAPDDLAGLSIRSGGVVSEAMISVGANPVSMTATDVYESMERGVIDGYTSLGIANLSTFGLSESTSHVLEPGIGSYASSVVVVNAELVESMPEAYQEALRTASENAVGYGLDELDTLGNQACEELQNSGTEFSSFTQEDVTAWQDEAGIAEAWVSDQGGDAESVLEDYRQFIDETTESSDYSDPLVACMGE</sequence>
<evidence type="ECO:0000313" key="2">
    <source>
        <dbReference type="EMBL" id="TDS87785.1"/>
    </source>
</evidence>
<dbReference type="PANTHER" id="PTHR33376:SF15">
    <property type="entry name" value="BLL6794 PROTEIN"/>
    <property type="match status" value="1"/>
</dbReference>
<dbReference type="AlphaFoldDB" id="A0A4R7G8J7"/>
<dbReference type="Gene3D" id="3.40.190.170">
    <property type="entry name" value="Bacterial extracellular solute-binding protein, family 7"/>
    <property type="match status" value="1"/>
</dbReference>
<evidence type="ECO:0000256" key="1">
    <source>
        <dbReference type="ARBA" id="ARBA00022729"/>
    </source>
</evidence>